<dbReference type="Proteomes" id="UP001596406">
    <property type="component" value="Unassembled WGS sequence"/>
</dbReference>
<dbReference type="Pfam" id="PF01927">
    <property type="entry name" value="Mut7-C"/>
    <property type="match status" value="1"/>
</dbReference>
<reference evidence="2 3" key="1">
    <citation type="journal article" date="2019" name="Int. J. Syst. Evol. Microbiol.">
        <title>The Global Catalogue of Microorganisms (GCM) 10K type strain sequencing project: providing services to taxonomists for standard genome sequencing and annotation.</title>
        <authorList>
            <consortium name="The Broad Institute Genomics Platform"/>
            <consortium name="The Broad Institute Genome Sequencing Center for Infectious Disease"/>
            <person name="Wu L."/>
            <person name="Ma J."/>
        </authorList>
    </citation>
    <scope>NUCLEOTIDE SEQUENCE [LARGE SCALE GENOMIC DNA]</scope>
    <source>
        <strain evidence="2 3">PSRA2</strain>
    </source>
</reference>
<dbReference type="RefSeq" id="WP_304448208.1">
    <property type="nucleotide sequence ID" value="NZ_JARRAH010000001.1"/>
</dbReference>
<dbReference type="PANTHER" id="PTHR39081:SF1">
    <property type="entry name" value="MUT7-C RNASE DOMAIN-CONTAINING PROTEIN"/>
    <property type="match status" value="1"/>
</dbReference>
<keyword evidence="3" id="KW-1185">Reference proteome</keyword>
<dbReference type="EMBL" id="JBHSXM010000001">
    <property type="protein sequence ID" value="MFC6836525.1"/>
    <property type="molecule type" value="Genomic_DNA"/>
</dbReference>
<organism evidence="2 3">
    <name type="scientific">Halomarina ordinaria</name>
    <dbReference type="NCBI Taxonomy" id="3033939"/>
    <lineage>
        <taxon>Archaea</taxon>
        <taxon>Methanobacteriati</taxon>
        <taxon>Methanobacteriota</taxon>
        <taxon>Stenosarchaea group</taxon>
        <taxon>Halobacteria</taxon>
        <taxon>Halobacteriales</taxon>
        <taxon>Natronomonadaceae</taxon>
        <taxon>Halomarina</taxon>
    </lineage>
</organism>
<evidence type="ECO:0000313" key="2">
    <source>
        <dbReference type="EMBL" id="MFC6836525.1"/>
    </source>
</evidence>
<dbReference type="AlphaFoldDB" id="A0ABD5UAI9"/>
<dbReference type="PANTHER" id="PTHR39081">
    <property type="entry name" value="MUT7-C DOMAIN-CONTAINING PROTEIN"/>
    <property type="match status" value="1"/>
</dbReference>
<accession>A0ABD5UAI9</accession>
<protein>
    <submittedName>
        <fullName evidence="2">Mut7-C RNAse domain-containing protein</fullName>
    </submittedName>
</protein>
<name>A0ABD5UAI9_9EURY</name>
<gene>
    <name evidence="2" type="ORF">ACFQHK_08375</name>
</gene>
<comment type="caution">
    <text evidence="2">The sequence shown here is derived from an EMBL/GenBank/DDBJ whole genome shotgun (WGS) entry which is preliminary data.</text>
</comment>
<feature type="domain" description="Mut7-C RNAse" evidence="1">
    <location>
        <begin position="3"/>
        <end position="142"/>
    </location>
</feature>
<sequence length="146" mass="16123">MDLLLDAMCGGLRSYLRMCGHDVAYALDRGVEDDARLLAVAREEGRTLVTRDVPLSERADDALLLGSLDTREQLRELRAAGVPLTLAEEPGRCGACNGPLERVPGEPTPDYAPDPGDEAVWRCRDCGQWFWKGSHWDDVRKTLASL</sequence>
<proteinExistence type="predicted"/>
<dbReference type="InterPro" id="IPR002782">
    <property type="entry name" value="Mut7-C_RNAse_dom"/>
</dbReference>
<evidence type="ECO:0000259" key="1">
    <source>
        <dbReference type="Pfam" id="PF01927"/>
    </source>
</evidence>
<evidence type="ECO:0000313" key="3">
    <source>
        <dbReference type="Proteomes" id="UP001596406"/>
    </source>
</evidence>